<evidence type="ECO:0000256" key="3">
    <source>
        <dbReference type="ARBA" id="ARBA00023163"/>
    </source>
</evidence>
<dbReference type="CDD" id="cd05013">
    <property type="entry name" value="SIS_RpiR"/>
    <property type="match status" value="1"/>
</dbReference>
<gene>
    <name evidence="5" type="ORF">O1D97_15265</name>
</gene>
<dbReference type="InterPro" id="IPR036388">
    <property type="entry name" value="WH-like_DNA-bd_sf"/>
</dbReference>
<feature type="domain" description="HTH rpiR-type" evidence="4">
    <location>
        <begin position="4"/>
        <end position="80"/>
    </location>
</feature>
<dbReference type="SUPFAM" id="SSF46689">
    <property type="entry name" value="Homeodomain-like"/>
    <property type="match status" value="1"/>
</dbReference>
<keyword evidence="1" id="KW-0805">Transcription regulation</keyword>
<keyword evidence="3" id="KW-0804">Transcription</keyword>
<keyword evidence="6" id="KW-1185">Reference proteome</keyword>
<dbReference type="SUPFAM" id="SSF53697">
    <property type="entry name" value="SIS domain"/>
    <property type="match status" value="1"/>
</dbReference>
<dbReference type="Proteomes" id="UP001149719">
    <property type="component" value="Unassembled WGS sequence"/>
</dbReference>
<evidence type="ECO:0000256" key="1">
    <source>
        <dbReference type="ARBA" id="ARBA00023015"/>
    </source>
</evidence>
<dbReference type="Pfam" id="PF01380">
    <property type="entry name" value="SIS"/>
    <property type="match status" value="1"/>
</dbReference>
<name>A0ABT4JX21_9GAMM</name>
<evidence type="ECO:0000259" key="4">
    <source>
        <dbReference type="PROSITE" id="PS51071"/>
    </source>
</evidence>
<evidence type="ECO:0000256" key="2">
    <source>
        <dbReference type="ARBA" id="ARBA00023125"/>
    </source>
</evidence>
<organism evidence="5 6">
    <name type="scientific">Marinomonas phaeophyticola</name>
    <dbReference type="NCBI Taxonomy" id="3004091"/>
    <lineage>
        <taxon>Bacteria</taxon>
        <taxon>Pseudomonadati</taxon>
        <taxon>Pseudomonadota</taxon>
        <taxon>Gammaproteobacteria</taxon>
        <taxon>Oceanospirillales</taxon>
        <taxon>Oceanospirillaceae</taxon>
        <taxon>Marinomonas</taxon>
    </lineage>
</organism>
<dbReference type="RefSeq" id="WP_269126968.1">
    <property type="nucleotide sequence ID" value="NZ_JAPUBN010000019.1"/>
</dbReference>
<dbReference type="Gene3D" id="1.10.10.10">
    <property type="entry name" value="Winged helix-like DNA-binding domain superfamily/Winged helix DNA-binding domain"/>
    <property type="match status" value="1"/>
</dbReference>
<dbReference type="InterPro" id="IPR035472">
    <property type="entry name" value="RpiR-like_SIS"/>
</dbReference>
<dbReference type="PANTHER" id="PTHR30514">
    <property type="entry name" value="GLUCOKINASE"/>
    <property type="match status" value="1"/>
</dbReference>
<protein>
    <submittedName>
        <fullName evidence="5">MurR/RpiR family transcriptional regulator</fullName>
    </submittedName>
</protein>
<keyword evidence="2" id="KW-0238">DNA-binding</keyword>
<dbReference type="Pfam" id="PF01418">
    <property type="entry name" value="HTH_6"/>
    <property type="match status" value="1"/>
</dbReference>
<dbReference type="InterPro" id="IPR047640">
    <property type="entry name" value="RpiR-like"/>
</dbReference>
<dbReference type="EMBL" id="JAPUBN010000019">
    <property type="protein sequence ID" value="MCZ2722933.1"/>
    <property type="molecule type" value="Genomic_DNA"/>
</dbReference>
<accession>A0ABT4JX21</accession>
<dbReference type="Gene3D" id="3.40.50.10490">
    <property type="entry name" value="Glucose-6-phosphate isomerase like protein, domain 1"/>
    <property type="match status" value="1"/>
</dbReference>
<dbReference type="InterPro" id="IPR046348">
    <property type="entry name" value="SIS_dom_sf"/>
</dbReference>
<dbReference type="InterPro" id="IPR000281">
    <property type="entry name" value="HTH_RpiR"/>
</dbReference>
<dbReference type="PROSITE" id="PS51071">
    <property type="entry name" value="HTH_RPIR"/>
    <property type="match status" value="1"/>
</dbReference>
<sequence>MQDQSIELRIKEIYEQLSPTQQKLASCILNHQGDIATYSATELSKLAGVSKSAVTRLLQRLGYRDFGEVKKQVRAARRWGAPIAQKIPEGEPLSNIFQDYVKCDQANIQKTLEAIDPKNYQTAVQWISQAQKVYIIGYRNNHALGLHLRQQLTQCRANVSLLPVPGQTLGEEVASFTKEDVVIIMGIRRRPAWLKNLMSTLKLNGIQLIYITDHADVNPHEVSDLHFSCVVRGVSAFDSYASVMNLISMIANSVYQESYNEAHVRIQKIESTYQILNELDMAALNNGASLDDMDE</sequence>
<dbReference type="InterPro" id="IPR009057">
    <property type="entry name" value="Homeodomain-like_sf"/>
</dbReference>
<dbReference type="PANTHER" id="PTHR30514:SF18">
    <property type="entry name" value="RPIR-FAMILY TRANSCRIPTIONAL REGULATOR"/>
    <property type="match status" value="1"/>
</dbReference>
<reference evidence="5" key="1">
    <citation type="submission" date="2022-12" db="EMBL/GenBank/DDBJ databases">
        <title>Marinomonas 15G1-11 sp. nov, isolated from marine algae.</title>
        <authorList>
            <person name="Butt M."/>
            <person name="Choi D.G."/>
            <person name="Kim J.M."/>
            <person name="Lee J.K."/>
            <person name="Baek J.H."/>
            <person name="Jeon C.O."/>
        </authorList>
    </citation>
    <scope>NUCLEOTIDE SEQUENCE</scope>
    <source>
        <strain evidence="5">15G1-11</strain>
    </source>
</reference>
<dbReference type="InterPro" id="IPR001347">
    <property type="entry name" value="SIS_dom"/>
</dbReference>
<proteinExistence type="predicted"/>
<evidence type="ECO:0000313" key="5">
    <source>
        <dbReference type="EMBL" id="MCZ2722933.1"/>
    </source>
</evidence>
<comment type="caution">
    <text evidence="5">The sequence shown here is derived from an EMBL/GenBank/DDBJ whole genome shotgun (WGS) entry which is preliminary data.</text>
</comment>
<evidence type="ECO:0000313" key="6">
    <source>
        <dbReference type="Proteomes" id="UP001149719"/>
    </source>
</evidence>